<comment type="caution">
    <text evidence="1">The sequence shown here is derived from an EMBL/GenBank/DDBJ whole genome shotgun (WGS) entry which is preliminary data.</text>
</comment>
<protein>
    <submittedName>
        <fullName evidence="1">Uncharacterized protein</fullName>
    </submittedName>
</protein>
<dbReference type="EMBL" id="AWUE01013302">
    <property type="protein sequence ID" value="OMP07313.1"/>
    <property type="molecule type" value="Genomic_DNA"/>
</dbReference>
<dbReference type="AlphaFoldDB" id="A0A1R3KJM8"/>
<name>A0A1R3KJM8_9ROSI</name>
<evidence type="ECO:0000313" key="2">
    <source>
        <dbReference type="Proteomes" id="UP000187203"/>
    </source>
</evidence>
<accession>A0A1R3KJM8</accession>
<evidence type="ECO:0000313" key="1">
    <source>
        <dbReference type="EMBL" id="OMP07313.1"/>
    </source>
</evidence>
<sequence length="43" mass="4141">MVGLGRDEGRAGRGSATRLGKQGLKAALVNRCGGLVSSGGGGI</sequence>
<dbReference type="Proteomes" id="UP000187203">
    <property type="component" value="Unassembled WGS sequence"/>
</dbReference>
<reference evidence="2" key="1">
    <citation type="submission" date="2013-09" db="EMBL/GenBank/DDBJ databases">
        <title>Corchorus olitorius genome sequencing.</title>
        <authorList>
            <person name="Alam M."/>
            <person name="Haque M.S."/>
            <person name="Islam M.S."/>
            <person name="Emdad E.M."/>
            <person name="Islam M.M."/>
            <person name="Ahmed B."/>
            <person name="Halim A."/>
            <person name="Hossen Q.M.M."/>
            <person name="Hossain M.Z."/>
            <person name="Ahmed R."/>
            <person name="Khan M.M."/>
            <person name="Islam R."/>
            <person name="Rashid M.M."/>
            <person name="Khan S.A."/>
            <person name="Rahman M.S."/>
            <person name="Alam M."/>
            <person name="Yahiya A.S."/>
            <person name="Khan M.S."/>
            <person name="Azam M.S."/>
            <person name="Haque T."/>
            <person name="Lashkar M.Z.H."/>
            <person name="Akhand A.I."/>
            <person name="Morshed G."/>
            <person name="Roy S."/>
            <person name="Uddin K.S."/>
            <person name="Rabeya T."/>
            <person name="Hossain A.S."/>
            <person name="Chowdhury A."/>
            <person name="Snigdha A.R."/>
            <person name="Mortoza M.S."/>
            <person name="Matin S.A."/>
            <person name="Hoque S.M.E."/>
            <person name="Islam M.K."/>
            <person name="Roy D.K."/>
            <person name="Haider R."/>
            <person name="Moosa M.M."/>
            <person name="Elias S.M."/>
            <person name="Hasan A.M."/>
            <person name="Jahan S."/>
            <person name="Shafiuddin M."/>
            <person name="Mahmood N."/>
            <person name="Shommy N.S."/>
        </authorList>
    </citation>
    <scope>NUCLEOTIDE SEQUENCE [LARGE SCALE GENOMIC DNA]</scope>
    <source>
        <strain evidence="2">cv. O-4</strain>
    </source>
</reference>
<organism evidence="1 2">
    <name type="scientific">Corchorus olitorius</name>
    <dbReference type="NCBI Taxonomy" id="93759"/>
    <lineage>
        <taxon>Eukaryota</taxon>
        <taxon>Viridiplantae</taxon>
        <taxon>Streptophyta</taxon>
        <taxon>Embryophyta</taxon>
        <taxon>Tracheophyta</taxon>
        <taxon>Spermatophyta</taxon>
        <taxon>Magnoliopsida</taxon>
        <taxon>eudicotyledons</taxon>
        <taxon>Gunneridae</taxon>
        <taxon>Pentapetalae</taxon>
        <taxon>rosids</taxon>
        <taxon>malvids</taxon>
        <taxon>Malvales</taxon>
        <taxon>Malvaceae</taxon>
        <taxon>Grewioideae</taxon>
        <taxon>Apeibeae</taxon>
        <taxon>Corchorus</taxon>
    </lineage>
</organism>
<gene>
    <name evidence="1" type="ORF">COLO4_07452</name>
</gene>
<keyword evidence="2" id="KW-1185">Reference proteome</keyword>
<proteinExistence type="predicted"/>